<dbReference type="PANTHER" id="PTHR32552:SF89">
    <property type="entry name" value="CATECHOLATE SIDEROPHORE RECEPTOR FIU"/>
    <property type="match status" value="1"/>
</dbReference>
<evidence type="ECO:0000256" key="13">
    <source>
        <dbReference type="RuleBase" id="RU003357"/>
    </source>
</evidence>
<keyword evidence="18" id="KW-1185">Reference proteome</keyword>
<dbReference type="RefSeq" id="WP_346049726.1">
    <property type="nucleotide sequence ID" value="NZ_JAYGII010000002.1"/>
</dbReference>
<dbReference type="SUPFAM" id="SSF56935">
    <property type="entry name" value="Porins"/>
    <property type="match status" value="1"/>
</dbReference>
<dbReference type="EMBL" id="JAYGII010000002">
    <property type="protein sequence ID" value="MEA5444481.1"/>
    <property type="molecule type" value="Genomic_DNA"/>
</dbReference>
<evidence type="ECO:0000256" key="3">
    <source>
        <dbReference type="ARBA" id="ARBA00022452"/>
    </source>
</evidence>
<dbReference type="Gene3D" id="2.40.170.20">
    <property type="entry name" value="TonB-dependent receptor, beta-barrel domain"/>
    <property type="match status" value="1"/>
</dbReference>
<comment type="caution">
    <text evidence="17">The sequence shown here is derived from an EMBL/GenBank/DDBJ whole genome shotgun (WGS) entry which is preliminary data.</text>
</comment>
<evidence type="ECO:0000256" key="7">
    <source>
        <dbReference type="ARBA" id="ARBA00023004"/>
    </source>
</evidence>
<feature type="domain" description="TonB-dependent receptor-like beta-barrel" evidence="15">
    <location>
        <begin position="249"/>
        <end position="665"/>
    </location>
</feature>
<keyword evidence="11 12" id="KW-0998">Cell outer membrane</keyword>
<dbReference type="InterPro" id="IPR012910">
    <property type="entry name" value="Plug_dom"/>
</dbReference>
<evidence type="ECO:0000256" key="6">
    <source>
        <dbReference type="ARBA" id="ARBA00022729"/>
    </source>
</evidence>
<dbReference type="GO" id="GO:0009279">
    <property type="term" value="C:cell outer membrane"/>
    <property type="evidence" value="ECO:0007669"/>
    <property type="project" value="UniProtKB-SubCell"/>
</dbReference>
<evidence type="ECO:0000313" key="18">
    <source>
        <dbReference type="Proteomes" id="UP001302316"/>
    </source>
</evidence>
<accession>A0AAP6JCP5</accession>
<keyword evidence="9 13" id="KW-0798">TonB box</keyword>
<protein>
    <submittedName>
        <fullName evidence="17">TonB-dependent receptor</fullName>
    </submittedName>
</protein>
<dbReference type="InterPro" id="IPR036942">
    <property type="entry name" value="Beta-barrel_TonB_sf"/>
</dbReference>
<evidence type="ECO:0000256" key="8">
    <source>
        <dbReference type="ARBA" id="ARBA00023065"/>
    </source>
</evidence>
<reference evidence="17 18" key="1">
    <citation type="submission" date="2023-12" db="EMBL/GenBank/DDBJ databases">
        <title>Whole-genome sequencing of halo(alkali)philic microorganisms from hypersaline lakes.</title>
        <authorList>
            <person name="Sorokin D.Y."/>
            <person name="Merkel A.Y."/>
            <person name="Messina E."/>
            <person name="Yakimov M."/>
        </authorList>
    </citation>
    <scope>NUCLEOTIDE SEQUENCE [LARGE SCALE GENOMIC DNA]</scope>
    <source>
        <strain evidence="17 18">AB-CW1</strain>
    </source>
</reference>
<evidence type="ECO:0000256" key="1">
    <source>
        <dbReference type="ARBA" id="ARBA00004571"/>
    </source>
</evidence>
<dbReference type="Proteomes" id="UP001302316">
    <property type="component" value="Unassembled WGS sequence"/>
</dbReference>
<keyword evidence="10 12" id="KW-0472">Membrane</keyword>
<organism evidence="17 18">
    <name type="scientific">Natronospira elongata</name>
    <dbReference type="NCBI Taxonomy" id="3110268"/>
    <lineage>
        <taxon>Bacteria</taxon>
        <taxon>Pseudomonadati</taxon>
        <taxon>Pseudomonadota</taxon>
        <taxon>Gammaproteobacteria</taxon>
        <taxon>Natronospirales</taxon>
        <taxon>Natronospiraceae</taxon>
        <taxon>Natronospira</taxon>
    </lineage>
</organism>
<evidence type="ECO:0000259" key="16">
    <source>
        <dbReference type="Pfam" id="PF07715"/>
    </source>
</evidence>
<dbReference type="PANTHER" id="PTHR32552">
    <property type="entry name" value="FERRICHROME IRON RECEPTOR-RELATED"/>
    <property type="match status" value="1"/>
</dbReference>
<proteinExistence type="inferred from homology"/>
<keyword evidence="8" id="KW-0406">Ion transport</keyword>
<evidence type="ECO:0000313" key="17">
    <source>
        <dbReference type="EMBL" id="MEA5444481.1"/>
    </source>
</evidence>
<dbReference type="GO" id="GO:0015344">
    <property type="term" value="F:siderophore uptake transmembrane transporter activity"/>
    <property type="evidence" value="ECO:0007669"/>
    <property type="project" value="TreeGrafter"/>
</dbReference>
<evidence type="ECO:0000256" key="12">
    <source>
        <dbReference type="PROSITE-ProRule" id="PRU01360"/>
    </source>
</evidence>
<comment type="subcellular location">
    <subcellularLocation>
        <location evidence="1 12">Cell outer membrane</location>
        <topology evidence="1 12">Multi-pass membrane protein</topology>
    </subcellularLocation>
</comment>
<evidence type="ECO:0000256" key="2">
    <source>
        <dbReference type="ARBA" id="ARBA00022448"/>
    </source>
</evidence>
<keyword evidence="2 12" id="KW-0813">Transport</keyword>
<keyword evidence="4" id="KW-0410">Iron transport</keyword>
<feature type="domain" description="TonB-dependent receptor plug" evidence="16">
    <location>
        <begin position="56"/>
        <end position="165"/>
    </location>
</feature>
<keyword evidence="17" id="KW-0675">Receptor</keyword>
<gene>
    <name evidence="17" type="ORF">VCB98_01435</name>
</gene>
<dbReference type="Pfam" id="PF00593">
    <property type="entry name" value="TonB_dep_Rec_b-barrel"/>
    <property type="match status" value="1"/>
</dbReference>
<name>A0AAP6JCP5_9GAMM</name>
<dbReference type="InterPro" id="IPR037066">
    <property type="entry name" value="Plug_dom_sf"/>
</dbReference>
<evidence type="ECO:0000256" key="11">
    <source>
        <dbReference type="ARBA" id="ARBA00023237"/>
    </source>
</evidence>
<evidence type="ECO:0000256" key="10">
    <source>
        <dbReference type="ARBA" id="ARBA00023136"/>
    </source>
</evidence>
<dbReference type="PROSITE" id="PS52016">
    <property type="entry name" value="TONB_DEPENDENT_REC_3"/>
    <property type="match status" value="1"/>
</dbReference>
<keyword evidence="6 14" id="KW-0732">Signal</keyword>
<evidence type="ECO:0000256" key="4">
    <source>
        <dbReference type="ARBA" id="ARBA00022496"/>
    </source>
</evidence>
<evidence type="ECO:0000259" key="15">
    <source>
        <dbReference type="Pfam" id="PF00593"/>
    </source>
</evidence>
<evidence type="ECO:0000256" key="14">
    <source>
        <dbReference type="SAM" id="SignalP"/>
    </source>
</evidence>
<evidence type="ECO:0000256" key="5">
    <source>
        <dbReference type="ARBA" id="ARBA00022692"/>
    </source>
</evidence>
<dbReference type="InterPro" id="IPR000531">
    <property type="entry name" value="Beta-barrel_TonB"/>
</dbReference>
<dbReference type="Gene3D" id="2.170.130.10">
    <property type="entry name" value="TonB-dependent receptor, plug domain"/>
    <property type="match status" value="1"/>
</dbReference>
<dbReference type="AlphaFoldDB" id="A0AAP6JCP5"/>
<feature type="chain" id="PRO_5042943589" evidence="14">
    <location>
        <begin position="26"/>
        <end position="699"/>
    </location>
</feature>
<evidence type="ECO:0000256" key="9">
    <source>
        <dbReference type="ARBA" id="ARBA00023077"/>
    </source>
</evidence>
<dbReference type="InterPro" id="IPR039426">
    <property type="entry name" value="TonB-dep_rcpt-like"/>
</dbReference>
<feature type="signal peptide" evidence="14">
    <location>
        <begin position="1"/>
        <end position="25"/>
    </location>
</feature>
<keyword evidence="7" id="KW-0408">Iron</keyword>
<keyword evidence="3 12" id="KW-1134">Transmembrane beta strand</keyword>
<comment type="similarity">
    <text evidence="12 13">Belongs to the TonB-dependent receptor family.</text>
</comment>
<keyword evidence="5 12" id="KW-0812">Transmembrane</keyword>
<sequence length="699" mass="78614">MRFPNRRCPAAMLTALCIMPALTQAQVTSEEKPTDEALELERIITSTSRAERALAREPASVSRVDGVEIERVAHTHVSELMYRVPGTWVTRNSGQEHLTAIRSPVLTGPGACGAFQFLEDGIPIRAAGFCNVNALFEVNTEQAGAVEVIRGPANALYGSNALHGTINVISRRPLDPPARQASLEAGPDRYWRGQVSGGGSQGNTDWRASATLTEDGGWRDDSGVSQQKLNTRIQHPLAGGELSWLFAGSWLDQDTAGFLEGFEAYRQRPTDNDNPEAFRKAEAQRLAARWDRGLASGWELEITPYLRRTDMDFLQHFLPGQPLEQNSQESLGLMNRLSYQGDRWWTQAGMDLEYTRSALSQYQDGEVDADNDFLRETRPPGAHYDYRVSAQHAAAYTQASRQLGERSTLEAGARLEYLNYDYRNRLEPGNRRDDGSECGFGGCLYTRPDDRSDSFTTTTLNLGLTRELGQDQALFTRLAQGYRAPQATELYRLQSGQTVADLDSEELDSVEAGLRGRLGILRYELAAYYMEKDNFIFRDSDGFNVSDGATRHRGIELDLRLPLSTEWSVALNASRARHTWAFDRTDGEPIERGDEISSAPRGLGSARLLWQPHNGRQIELAANYVGSHYLDNANERRYHGHTVFSLKASQALREDWWLHARVQNLSDRPHAERADFAFDEYRYFPGRDRSLFLALEYRR</sequence>
<dbReference type="Pfam" id="PF07715">
    <property type="entry name" value="Plug"/>
    <property type="match status" value="1"/>
</dbReference>